<protein>
    <submittedName>
        <fullName evidence="2">Uncharacterized protein</fullName>
    </submittedName>
</protein>
<sequence>MKTAEEIKKLIALFYQGETSAEQEKELIEYFNQTDISEDLKNEQVILNTIFKKDLIKIPAELESRLIARIDHLEISSKPRIIAFQKRWIWTSLAASFTLLIGIYFLFNKNFSDQPSKNLSQTDIEKIQKAQEAIILISKKYNKGLGQLSHSQQTIAYSNQILKKSINNFNQQ</sequence>
<gene>
    <name evidence="2" type="ORF">C8P70_12040</name>
</gene>
<keyword evidence="3" id="KW-1185">Reference proteome</keyword>
<keyword evidence="1" id="KW-0472">Membrane</keyword>
<dbReference type="Proteomes" id="UP000295215">
    <property type="component" value="Unassembled WGS sequence"/>
</dbReference>
<keyword evidence="1" id="KW-0812">Transmembrane</keyword>
<reference evidence="2 3" key="1">
    <citation type="submission" date="2019-03" db="EMBL/GenBank/DDBJ databases">
        <title>Genomic Encyclopedia of Archaeal and Bacterial Type Strains, Phase II (KMG-II): from individual species to whole genera.</title>
        <authorList>
            <person name="Goeker M."/>
        </authorList>
    </citation>
    <scope>NUCLEOTIDE SEQUENCE [LARGE SCALE GENOMIC DNA]</scope>
    <source>
        <strain evidence="2 3">DSM 28213</strain>
    </source>
</reference>
<accession>A0A4R7F070</accession>
<dbReference type="EMBL" id="SOAG01000020">
    <property type="protein sequence ID" value="TDS56543.1"/>
    <property type="molecule type" value="Genomic_DNA"/>
</dbReference>
<organism evidence="2 3">
    <name type="scientific">Myroides indicus</name>
    <dbReference type="NCBI Taxonomy" id="1323422"/>
    <lineage>
        <taxon>Bacteria</taxon>
        <taxon>Pseudomonadati</taxon>
        <taxon>Bacteroidota</taxon>
        <taxon>Flavobacteriia</taxon>
        <taxon>Flavobacteriales</taxon>
        <taxon>Flavobacteriaceae</taxon>
        <taxon>Myroides</taxon>
    </lineage>
</organism>
<name>A0A4R7F070_9FLAO</name>
<keyword evidence="1" id="KW-1133">Transmembrane helix</keyword>
<dbReference type="RefSeq" id="WP_133713054.1">
    <property type="nucleotide sequence ID" value="NZ_SOAG01000020.1"/>
</dbReference>
<dbReference type="AlphaFoldDB" id="A0A4R7F070"/>
<comment type="caution">
    <text evidence="2">The sequence shown here is derived from an EMBL/GenBank/DDBJ whole genome shotgun (WGS) entry which is preliminary data.</text>
</comment>
<evidence type="ECO:0000313" key="2">
    <source>
        <dbReference type="EMBL" id="TDS56543.1"/>
    </source>
</evidence>
<feature type="transmembrane region" description="Helical" evidence="1">
    <location>
        <begin position="88"/>
        <end position="107"/>
    </location>
</feature>
<dbReference type="OrthoDB" id="1098521at2"/>
<evidence type="ECO:0000313" key="3">
    <source>
        <dbReference type="Proteomes" id="UP000295215"/>
    </source>
</evidence>
<evidence type="ECO:0000256" key="1">
    <source>
        <dbReference type="SAM" id="Phobius"/>
    </source>
</evidence>
<proteinExistence type="predicted"/>